<dbReference type="EMBL" id="VRMN01000003">
    <property type="protein sequence ID" value="KAA8496056.1"/>
    <property type="molecule type" value="Genomic_DNA"/>
</dbReference>
<accession>A0A5J4YXI4</accession>
<sequence length="180" mass="19751">MIVGEGWLLDKLRLLLIHSILQAEESRAAVGELRTTLAIKECTDVTAIDHMKRIAALTSVLKAARTAPIQRGSLQPKAPFQLESVRSSVHNRAPAMDSTSREHARTPFRGAILFIKGGGKYVEKQNIRDRLKPGRPVLYGSTDICNSEQFVKHLSDLGDTWIPAPKCAHSAVVKAVPVQP</sequence>
<keyword evidence="2" id="KW-1185">Reference proteome</keyword>
<name>A0A5J4YXI4_PORPP</name>
<comment type="caution">
    <text evidence="1">The sequence shown here is derived from an EMBL/GenBank/DDBJ whole genome shotgun (WGS) entry which is preliminary data.</text>
</comment>
<evidence type="ECO:0000313" key="2">
    <source>
        <dbReference type="Proteomes" id="UP000324585"/>
    </source>
</evidence>
<dbReference type="AlphaFoldDB" id="A0A5J4YXI4"/>
<protein>
    <submittedName>
        <fullName evidence="1">Sec1 family domain-containing protein 1</fullName>
    </submittedName>
</protein>
<proteinExistence type="predicted"/>
<dbReference type="SUPFAM" id="SSF56815">
    <property type="entry name" value="Sec1/munc18-like (SM) proteins"/>
    <property type="match status" value="1"/>
</dbReference>
<dbReference type="InterPro" id="IPR027482">
    <property type="entry name" value="Sec1-like_dom2"/>
</dbReference>
<dbReference type="OrthoDB" id="10251230at2759"/>
<gene>
    <name evidence="1" type="ORF">FVE85_2211</name>
</gene>
<evidence type="ECO:0000313" key="1">
    <source>
        <dbReference type="EMBL" id="KAA8496056.1"/>
    </source>
</evidence>
<reference evidence="2" key="1">
    <citation type="journal article" date="2019" name="Nat. Commun.">
        <title>Expansion of phycobilisome linker gene families in mesophilic red algae.</title>
        <authorList>
            <person name="Lee J."/>
            <person name="Kim D."/>
            <person name="Bhattacharya D."/>
            <person name="Yoon H.S."/>
        </authorList>
    </citation>
    <scope>NUCLEOTIDE SEQUENCE [LARGE SCALE GENOMIC DNA]</scope>
    <source>
        <strain evidence="2">CCMP 1328</strain>
    </source>
</reference>
<dbReference type="Gene3D" id="3.40.50.1910">
    <property type="match status" value="1"/>
</dbReference>
<organism evidence="1 2">
    <name type="scientific">Porphyridium purpureum</name>
    <name type="common">Red alga</name>
    <name type="synonym">Porphyridium cruentum</name>
    <dbReference type="NCBI Taxonomy" id="35688"/>
    <lineage>
        <taxon>Eukaryota</taxon>
        <taxon>Rhodophyta</taxon>
        <taxon>Bangiophyceae</taxon>
        <taxon>Porphyridiales</taxon>
        <taxon>Porphyridiaceae</taxon>
        <taxon>Porphyridium</taxon>
    </lineage>
</organism>
<dbReference type="InterPro" id="IPR036045">
    <property type="entry name" value="Sec1-like_sf"/>
</dbReference>
<dbReference type="Proteomes" id="UP000324585">
    <property type="component" value="Unassembled WGS sequence"/>
</dbReference>